<gene>
    <name evidence="2" type="ORF">BU16DRAFT_532446</name>
</gene>
<sequence>MSHSSAEMYDSRAVRTAVTSSYSRPWMHRSSTQRTTKSAMHRSSTQRTTKSAMHRSSTQRTTKSANQLQRRIVRIDGSQRTHIIWPRTAAVQSGAYPVTRPSCCPVPRYASGQVPRG</sequence>
<protein>
    <submittedName>
        <fullName evidence="2">Uncharacterized protein</fullName>
    </submittedName>
</protein>
<keyword evidence="3" id="KW-1185">Reference proteome</keyword>
<evidence type="ECO:0000313" key="3">
    <source>
        <dbReference type="Proteomes" id="UP000799750"/>
    </source>
</evidence>
<proteinExistence type="predicted"/>
<feature type="compositionally biased region" description="Polar residues" evidence="1">
    <location>
        <begin position="17"/>
        <end position="67"/>
    </location>
</feature>
<evidence type="ECO:0000313" key="2">
    <source>
        <dbReference type="EMBL" id="KAF2502028.1"/>
    </source>
</evidence>
<dbReference type="Proteomes" id="UP000799750">
    <property type="component" value="Unassembled WGS sequence"/>
</dbReference>
<organism evidence="2 3">
    <name type="scientific">Lophium mytilinum</name>
    <dbReference type="NCBI Taxonomy" id="390894"/>
    <lineage>
        <taxon>Eukaryota</taxon>
        <taxon>Fungi</taxon>
        <taxon>Dikarya</taxon>
        <taxon>Ascomycota</taxon>
        <taxon>Pezizomycotina</taxon>
        <taxon>Dothideomycetes</taxon>
        <taxon>Pleosporomycetidae</taxon>
        <taxon>Mytilinidiales</taxon>
        <taxon>Mytilinidiaceae</taxon>
        <taxon>Lophium</taxon>
    </lineage>
</organism>
<reference evidence="2" key="1">
    <citation type="journal article" date="2020" name="Stud. Mycol.">
        <title>101 Dothideomycetes genomes: a test case for predicting lifestyles and emergence of pathogens.</title>
        <authorList>
            <person name="Haridas S."/>
            <person name="Albert R."/>
            <person name="Binder M."/>
            <person name="Bloem J."/>
            <person name="Labutti K."/>
            <person name="Salamov A."/>
            <person name="Andreopoulos B."/>
            <person name="Baker S."/>
            <person name="Barry K."/>
            <person name="Bills G."/>
            <person name="Bluhm B."/>
            <person name="Cannon C."/>
            <person name="Castanera R."/>
            <person name="Culley D."/>
            <person name="Daum C."/>
            <person name="Ezra D."/>
            <person name="Gonzalez J."/>
            <person name="Henrissat B."/>
            <person name="Kuo A."/>
            <person name="Liang C."/>
            <person name="Lipzen A."/>
            <person name="Lutzoni F."/>
            <person name="Magnuson J."/>
            <person name="Mondo S."/>
            <person name="Nolan M."/>
            <person name="Ohm R."/>
            <person name="Pangilinan J."/>
            <person name="Park H.-J."/>
            <person name="Ramirez L."/>
            <person name="Alfaro M."/>
            <person name="Sun H."/>
            <person name="Tritt A."/>
            <person name="Yoshinaga Y."/>
            <person name="Zwiers L.-H."/>
            <person name="Turgeon B."/>
            <person name="Goodwin S."/>
            <person name="Spatafora J."/>
            <person name="Crous P."/>
            <person name="Grigoriev I."/>
        </authorList>
    </citation>
    <scope>NUCLEOTIDE SEQUENCE</scope>
    <source>
        <strain evidence="2">CBS 269.34</strain>
    </source>
</reference>
<dbReference type="EMBL" id="MU004181">
    <property type="protein sequence ID" value="KAF2502028.1"/>
    <property type="molecule type" value="Genomic_DNA"/>
</dbReference>
<accession>A0A6A6RB44</accession>
<dbReference type="AlphaFoldDB" id="A0A6A6RB44"/>
<feature type="region of interest" description="Disordered" evidence="1">
    <location>
        <begin position="1"/>
        <end position="67"/>
    </location>
</feature>
<evidence type="ECO:0000256" key="1">
    <source>
        <dbReference type="SAM" id="MobiDB-lite"/>
    </source>
</evidence>
<name>A0A6A6RB44_9PEZI</name>